<evidence type="ECO:0000256" key="5">
    <source>
        <dbReference type="ARBA" id="ARBA00022692"/>
    </source>
</evidence>
<feature type="transmembrane region" description="Helical" evidence="8">
    <location>
        <begin position="37"/>
        <end position="56"/>
    </location>
</feature>
<protein>
    <recommendedName>
        <fullName evidence="11">Amidase</fullName>
    </recommendedName>
</protein>
<keyword evidence="3" id="KW-0813">Transport</keyword>
<evidence type="ECO:0000256" key="2">
    <source>
        <dbReference type="ARBA" id="ARBA00010068"/>
    </source>
</evidence>
<evidence type="ECO:0000256" key="8">
    <source>
        <dbReference type="SAM" id="Phobius"/>
    </source>
</evidence>
<organism evidence="9 10">
    <name type="scientific">Glutamicibacter protophormiae</name>
    <name type="common">Brevibacterium protophormiae</name>
    <dbReference type="NCBI Taxonomy" id="37930"/>
    <lineage>
        <taxon>Bacteria</taxon>
        <taxon>Bacillati</taxon>
        <taxon>Actinomycetota</taxon>
        <taxon>Actinomycetes</taxon>
        <taxon>Micrococcales</taxon>
        <taxon>Micrococcaceae</taxon>
        <taxon>Glutamicibacter</taxon>
    </lineage>
</organism>
<dbReference type="EMBL" id="JAGIOJ010000001">
    <property type="protein sequence ID" value="MBP2399826.1"/>
    <property type="molecule type" value="Genomic_DNA"/>
</dbReference>
<dbReference type="RefSeq" id="WP_188946929.1">
    <property type="nucleotide sequence ID" value="NZ_BMPH01000001.1"/>
</dbReference>
<comment type="subcellular location">
    <subcellularLocation>
        <location evidence="1">Cell membrane</location>
        <topology evidence="1">Multi-pass membrane protein</topology>
    </subcellularLocation>
</comment>
<gene>
    <name evidence="9" type="ORF">JOF39_002907</name>
</gene>
<evidence type="ECO:0000256" key="7">
    <source>
        <dbReference type="ARBA" id="ARBA00023136"/>
    </source>
</evidence>
<dbReference type="Gene3D" id="1.25.40.600">
    <property type="match status" value="1"/>
</dbReference>
<keyword evidence="6 8" id="KW-1133">Transmembrane helix</keyword>
<accession>A0ABS4XTH7</accession>
<feature type="transmembrane region" description="Helical" evidence="8">
    <location>
        <begin position="93"/>
        <end position="112"/>
    </location>
</feature>
<evidence type="ECO:0000256" key="1">
    <source>
        <dbReference type="ARBA" id="ARBA00004651"/>
    </source>
</evidence>
<sequence length="216" mass="23079">MRVEEPMVHVGLVFVGLILFVNGLVSLGRIPARSAAVLNLLVGGVQILLPTLIMVQAEGDHVLINDTWPSYLFGMTYLLVGLNTLFGFDATAFGWFSSFVAGIAVYKALTSLDFDPVFAVIWLAWAIMWLCLFLQHALGVSRLGRIDLQRFAGWLLVSAGIPSSTVPALFAQNELWSTSGAAGLGTLLALASALCFSAWQGSRMPKPAASTGHLAA</sequence>
<comment type="caution">
    <text evidence="9">The sequence shown here is derived from an EMBL/GenBank/DDBJ whole genome shotgun (WGS) entry which is preliminary data.</text>
</comment>
<feature type="transmembrane region" description="Helical" evidence="8">
    <location>
        <begin position="118"/>
        <end position="139"/>
    </location>
</feature>
<evidence type="ECO:0000256" key="6">
    <source>
        <dbReference type="ARBA" id="ARBA00022989"/>
    </source>
</evidence>
<evidence type="ECO:0000313" key="10">
    <source>
        <dbReference type="Proteomes" id="UP001195422"/>
    </source>
</evidence>
<keyword evidence="7 8" id="KW-0472">Membrane</keyword>
<comment type="similarity">
    <text evidence="2">Belongs to the AmiS/UreI family.</text>
</comment>
<evidence type="ECO:0000313" key="9">
    <source>
        <dbReference type="EMBL" id="MBP2399826.1"/>
    </source>
</evidence>
<keyword evidence="5 8" id="KW-0812">Transmembrane</keyword>
<feature type="transmembrane region" description="Helical" evidence="8">
    <location>
        <begin position="151"/>
        <end position="170"/>
    </location>
</feature>
<dbReference type="Proteomes" id="UP001195422">
    <property type="component" value="Unassembled WGS sequence"/>
</dbReference>
<dbReference type="Pfam" id="PF02293">
    <property type="entry name" value="AmiS_UreI"/>
    <property type="match status" value="1"/>
</dbReference>
<feature type="transmembrane region" description="Helical" evidence="8">
    <location>
        <begin position="68"/>
        <end position="86"/>
    </location>
</feature>
<reference evidence="9 10" key="1">
    <citation type="submission" date="2021-03" db="EMBL/GenBank/DDBJ databases">
        <title>Sequencing the genomes of 1000 actinobacteria strains.</title>
        <authorList>
            <person name="Klenk H.-P."/>
        </authorList>
    </citation>
    <scope>NUCLEOTIDE SEQUENCE [LARGE SCALE GENOMIC DNA]</scope>
    <source>
        <strain evidence="9 10">DSM 20168</strain>
    </source>
</reference>
<keyword evidence="10" id="KW-1185">Reference proteome</keyword>
<dbReference type="InterPro" id="IPR038523">
    <property type="entry name" value="AmiSUreI_transpt_sf"/>
</dbReference>
<name>A0ABS4XTH7_GLUPR</name>
<evidence type="ECO:0000256" key="3">
    <source>
        <dbReference type="ARBA" id="ARBA00022448"/>
    </source>
</evidence>
<feature type="transmembrane region" description="Helical" evidence="8">
    <location>
        <begin position="176"/>
        <end position="199"/>
    </location>
</feature>
<dbReference type="InterPro" id="IPR003211">
    <property type="entry name" value="AmiSUreI_transpt"/>
</dbReference>
<evidence type="ECO:0008006" key="11">
    <source>
        <dbReference type="Google" id="ProtNLM"/>
    </source>
</evidence>
<feature type="transmembrane region" description="Helical" evidence="8">
    <location>
        <begin position="6"/>
        <end position="25"/>
    </location>
</feature>
<proteinExistence type="inferred from homology"/>
<keyword evidence="4" id="KW-1003">Cell membrane</keyword>
<evidence type="ECO:0000256" key="4">
    <source>
        <dbReference type="ARBA" id="ARBA00022475"/>
    </source>
</evidence>